<evidence type="ECO:0000256" key="1">
    <source>
        <dbReference type="SAM" id="Phobius"/>
    </source>
</evidence>
<keyword evidence="3" id="KW-1185">Reference proteome</keyword>
<dbReference type="AlphaFoldDB" id="A0AAV4XZ96"/>
<evidence type="ECO:0000313" key="3">
    <source>
        <dbReference type="Proteomes" id="UP001054945"/>
    </source>
</evidence>
<evidence type="ECO:0000313" key="2">
    <source>
        <dbReference type="EMBL" id="GIZ00090.1"/>
    </source>
</evidence>
<organism evidence="2 3">
    <name type="scientific">Caerostris extrusa</name>
    <name type="common">Bark spider</name>
    <name type="synonym">Caerostris bankana</name>
    <dbReference type="NCBI Taxonomy" id="172846"/>
    <lineage>
        <taxon>Eukaryota</taxon>
        <taxon>Metazoa</taxon>
        <taxon>Ecdysozoa</taxon>
        <taxon>Arthropoda</taxon>
        <taxon>Chelicerata</taxon>
        <taxon>Arachnida</taxon>
        <taxon>Araneae</taxon>
        <taxon>Araneomorphae</taxon>
        <taxon>Entelegynae</taxon>
        <taxon>Araneoidea</taxon>
        <taxon>Araneidae</taxon>
        <taxon>Caerostris</taxon>
    </lineage>
</organism>
<name>A0AAV4XZ96_CAEEX</name>
<keyword evidence="1" id="KW-0812">Transmembrane</keyword>
<proteinExistence type="predicted"/>
<sequence length="122" mass="14349">MGKNALPMTPLFAFRLDASITPVNNGILRTWIWHVAVAIGSLFSGLSLLNTPVHCPLTPKRLYWHFRKKLWVFESNETIAFPFSWFQFGDTYDERTKDFPTFFSFYLFKSLLHFCLLSLYEE</sequence>
<keyword evidence="1" id="KW-1133">Transmembrane helix</keyword>
<comment type="caution">
    <text evidence="2">The sequence shown here is derived from an EMBL/GenBank/DDBJ whole genome shotgun (WGS) entry which is preliminary data.</text>
</comment>
<dbReference type="EMBL" id="BPLR01001117">
    <property type="protein sequence ID" value="GIZ00090.1"/>
    <property type="molecule type" value="Genomic_DNA"/>
</dbReference>
<gene>
    <name evidence="2" type="ORF">CEXT_804711</name>
</gene>
<reference evidence="2 3" key="1">
    <citation type="submission" date="2021-06" db="EMBL/GenBank/DDBJ databases">
        <title>Caerostris extrusa draft genome.</title>
        <authorList>
            <person name="Kono N."/>
            <person name="Arakawa K."/>
        </authorList>
    </citation>
    <scope>NUCLEOTIDE SEQUENCE [LARGE SCALE GENOMIC DNA]</scope>
</reference>
<feature type="transmembrane region" description="Helical" evidence="1">
    <location>
        <begin position="31"/>
        <end position="49"/>
    </location>
</feature>
<accession>A0AAV4XZ96</accession>
<keyword evidence="1" id="KW-0472">Membrane</keyword>
<dbReference type="Proteomes" id="UP001054945">
    <property type="component" value="Unassembled WGS sequence"/>
</dbReference>
<protein>
    <submittedName>
        <fullName evidence="2">Uncharacterized protein</fullName>
    </submittedName>
</protein>